<feature type="transmembrane region" description="Helical" evidence="8">
    <location>
        <begin position="525"/>
        <end position="550"/>
    </location>
</feature>
<comment type="subcellular location">
    <subcellularLocation>
        <location evidence="1">Membrane</location>
        <topology evidence="1">Multi-pass membrane protein</topology>
    </subcellularLocation>
</comment>
<keyword evidence="5 7" id="KW-0040">ANK repeat</keyword>
<evidence type="ECO:0000256" key="8">
    <source>
        <dbReference type="SAM" id="Phobius"/>
    </source>
</evidence>
<evidence type="ECO:0000256" key="2">
    <source>
        <dbReference type="ARBA" id="ARBA00022692"/>
    </source>
</evidence>
<dbReference type="InterPro" id="IPR036770">
    <property type="entry name" value="Ankyrin_rpt-contain_sf"/>
</dbReference>
<evidence type="ECO:0000256" key="1">
    <source>
        <dbReference type="ARBA" id="ARBA00004141"/>
    </source>
</evidence>
<dbReference type="PROSITE" id="PS50297">
    <property type="entry name" value="ANK_REP_REGION"/>
    <property type="match status" value="1"/>
</dbReference>
<dbReference type="Proteomes" id="UP000467841">
    <property type="component" value="Unassembled WGS sequence"/>
</dbReference>
<feature type="transmembrane region" description="Helical" evidence="8">
    <location>
        <begin position="484"/>
        <end position="505"/>
    </location>
</feature>
<evidence type="ECO:0000256" key="4">
    <source>
        <dbReference type="ARBA" id="ARBA00022989"/>
    </source>
</evidence>
<dbReference type="Pfam" id="PF13962">
    <property type="entry name" value="PGG"/>
    <property type="match status" value="1"/>
</dbReference>
<dbReference type="PANTHER" id="PTHR24186">
    <property type="entry name" value="PROTEIN PHOSPHATASE 1 REGULATORY SUBUNIT"/>
    <property type="match status" value="1"/>
</dbReference>
<organism evidence="10 11">
    <name type="scientific">Microthlaspi erraticum</name>
    <dbReference type="NCBI Taxonomy" id="1685480"/>
    <lineage>
        <taxon>Eukaryota</taxon>
        <taxon>Viridiplantae</taxon>
        <taxon>Streptophyta</taxon>
        <taxon>Embryophyta</taxon>
        <taxon>Tracheophyta</taxon>
        <taxon>Spermatophyta</taxon>
        <taxon>Magnoliopsida</taxon>
        <taxon>eudicotyledons</taxon>
        <taxon>Gunneridae</taxon>
        <taxon>Pentapetalae</taxon>
        <taxon>rosids</taxon>
        <taxon>malvids</taxon>
        <taxon>Brassicales</taxon>
        <taxon>Brassicaceae</taxon>
        <taxon>Coluteocarpeae</taxon>
        <taxon>Microthlaspi</taxon>
    </lineage>
</organism>
<feature type="repeat" description="ANK" evidence="7">
    <location>
        <begin position="311"/>
        <end position="334"/>
    </location>
</feature>
<evidence type="ECO:0000313" key="11">
    <source>
        <dbReference type="Proteomes" id="UP000467841"/>
    </source>
</evidence>
<dbReference type="SMART" id="SM00248">
    <property type="entry name" value="ANK"/>
    <property type="match status" value="9"/>
</dbReference>
<dbReference type="AlphaFoldDB" id="A0A6D2K194"/>
<comment type="caution">
    <text evidence="10">The sequence shown here is derived from an EMBL/GenBank/DDBJ whole genome shotgun (WGS) entry which is preliminary data.</text>
</comment>
<feature type="transmembrane region" description="Helical" evidence="8">
    <location>
        <begin position="593"/>
        <end position="617"/>
    </location>
</feature>
<dbReference type="FunFam" id="1.25.40.20:FF:000515">
    <property type="entry name" value="Ankyrin repeat family protein"/>
    <property type="match status" value="1"/>
</dbReference>
<dbReference type="EMBL" id="CACVBM020001362">
    <property type="protein sequence ID" value="CAA7047019.1"/>
    <property type="molecule type" value="Genomic_DNA"/>
</dbReference>
<dbReference type="OrthoDB" id="598775at2759"/>
<dbReference type="Pfam" id="PF12796">
    <property type="entry name" value="Ank_2"/>
    <property type="match status" value="2"/>
</dbReference>
<evidence type="ECO:0000256" key="3">
    <source>
        <dbReference type="ARBA" id="ARBA00022737"/>
    </source>
</evidence>
<keyword evidence="2 8" id="KW-0812">Transmembrane</keyword>
<dbReference type="SUPFAM" id="SSF48403">
    <property type="entry name" value="Ankyrin repeat"/>
    <property type="match status" value="1"/>
</dbReference>
<evidence type="ECO:0000256" key="6">
    <source>
        <dbReference type="ARBA" id="ARBA00023136"/>
    </source>
</evidence>
<dbReference type="PROSITE" id="PS50088">
    <property type="entry name" value="ANK_REPEAT"/>
    <property type="match status" value="1"/>
</dbReference>
<reference evidence="10" key="1">
    <citation type="submission" date="2020-01" db="EMBL/GenBank/DDBJ databases">
        <authorList>
            <person name="Mishra B."/>
        </authorList>
    </citation>
    <scope>NUCLEOTIDE SEQUENCE [LARGE SCALE GENOMIC DNA]</scope>
</reference>
<proteinExistence type="predicted"/>
<dbReference type="InterPro" id="IPR026961">
    <property type="entry name" value="PGG_dom"/>
</dbReference>
<sequence length="659" mass="72949">MSVSVEQQRTRSLPLSLVIDCWAPPHTESVPDFLTNLRLSDLYNLPGVSVPMNPKIFSAMRAGNIYLLENMKTSVTPMTCLKNDKGDSVLHLAAALGHDELVERIISECPSLLLEQNWKDQIPIHAAAYAGHLDVVKTLVASIAYFSGKILSEEERERFNVYVLKDIDGDTPLHAALKGGHLETALCLVKANHLASFLQNNAGISPLYMAVEAGGLALVKEMLNSLSRNVQGQESNLASRFEGRKSLVHAALKAKNTDILNVILHEDPSLGDEKDEEGRTCLSVGAFVGFREGVCNLLDRSTSSVFECNGDGSFPIHMAVEKGHMDVLVEMIIRCPDLIELLNKQGQNILHIAAKSGGYGHLTIIELMKRLYRENNHLIEEQDEDGNTPLHLATINWRPRMVRDLTKYPSNATRLLKIQNKDGLRALDIAELNLQSNYIFRERMTLMVLLSAYKPKGYDRIPPSGMTLRSRSELADPNKYKDRVNALLVVATLIATITFAAGITLPGGLNSSGKAILATESKYDMFVGFMLFDIIAMVSSIIAIIALLWAQMGDPELVHKAFRLALPSLSMALTSMTLAFQCGVMLTTSGNRFILYFIGMIQIPFFFVFVLVLVPYVGQEYGRQFGRSMDMCLWILLALVTEDDAETYHNSGSCQTRGL</sequence>
<accession>A0A6D2K194</accession>
<evidence type="ECO:0000256" key="5">
    <source>
        <dbReference type="ARBA" id="ARBA00023043"/>
    </source>
</evidence>
<name>A0A6D2K194_9BRAS</name>
<evidence type="ECO:0000313" key="10">
    <source>
        <dbReference type="EMBL" id="CAA7047019.1"/>
    </source>
</evidence>
<gene>
    <name evidence="10" type="ORF">MERR_LOCUS34254</name>
</gene>
<dbReference type="Gene3D" id="1.25.40.20">
    <property type="entry name" value="Ankyrin repeat-containing domain"/>
    <property type="match status" value="3"/>
</dbReference>
<keyword evidence="11" id="KW-1185">Reference proteome</keyword>
<feature type="domain" description="PGG" evidence="9">
    <location>
        <begin position="479"/>
        <end position="586"/>
    </location>
</feature>
<keyword evidence="3" id="KW-0677">Repeat</keyword>
<evidence type="ECO:0000259" key="9">
    <source>
        <dbReference type="Pfam" id="PF13962"/>
    </source>
</evidence>
<keyword evidence="4 8" id="KW-1133">Transmembrane helix</keyword>
<keyword evidence="6 8" id="KW-0472">Membrane</keyword>
<dbReference type="InterPro" id="IPR002110">
    <property type="entry name" value="Ankyrin_rpt"/>
</dbReference>
<protein>
    <recommendedName>
        <fullName evidence="9">PGG domain-containing protein</fullName>
    </recommendedName>
</protein>
<dbReference type="GO" id="GO:0005886">
    <property type="term" value="C:plasma membrane"/>
    <property type="evidence" value="ECO:0007669"/>
    <property type="project" value="TreeGrafter"/>
</dbReference>
<evidence type="ECO:0000256" key="7">
    <source>
        <dbReference type="PROSITE-ProRule" id="PRU00023"/>
    </source>
</evidence>
<feature type="transmembrane region" description="Helical" evidence="8">
    <location>
        <begin position="562"/>
        <end position="587"/>
    </location>
</feature>
<dbReference type="PANTHER" id="PTHR24186:SF46">
    <property type="entry name" value="PROTEIN ACCELERATED CELL DEATH 6-LIKE"/>
    <property type="match status" value="1"/>
</dbReference>